<name>A0A8D1VS62_PIG</name>
<proteinExistence type="predicted"/>
<accession>A0A8D1VS62</accession>
<sequence length="53" mass="6077">GLSVSESACIYSVLILQDNEVMEGKIYEKNLEAKKNMRNLMMTWALVFLNKPL</sequence>
<dbReference type="Ensembl" id="ENSSSCT00060065073.1">
    <property type="protein sequence ID" value="ENSSSCP00060027859.1"/>
    <property type="gene ID" value="ENSSSCG00060047954.1"/>
</dbReference>
<dbReference type="AlphaFoldDB" id="A0A8D1VS62"/>
<evidence type="ECO:0000313" key="1">
    <source>
        <dbReference type="Ensembl" id="ENSSSCP00060027859.1"/>
    </source>
</evidence>
<evidence type="ECO:0000313" key="2">
    <source>
        <dbReference type="Proteomes" id="UP000694723"/>
    </source>
</evidence>
<organism evidence="1 2">
    <name type="scientific">Sus scrofa</name>
    <name type="common">Pig</name>
    <dbReference type="NCBI Taxonomy" id="9823"/>
    <lineage>
        <taxon>Eukaryota</taxon>
        <taxon>Metazoa</taxon>
        <taxon>Chordata</taxon>
        <taxon>Craniata</taxon>
        <taxon>Vertebrata</taxon>
        <taxon>Euteleostomi</taxon>
        <taxon>Mammalia</taxon>
        <taxon>Eutheria</taxon>
        <taxon>Laurasiatheria</taxon>
        <taxon>Artiodactyla</taxon>
        <taxon>Suina</taxon>
        <taxon>Suidae</taxon>
        <taxon>Sus</taxon>
    </lineage>
</organism>
<dbReference type="Proteomes" id="UP000694723">
    <property type="component" value="Unplaced"/>
</dbReference>
<reference evidence="1" key="1">
    <citation type="submission" date="2025-08" db="UniProtKB">
        <authorList>
            <consortium name="Ensembl"/>
        </authorList>
    </citation>
    <scope>IDENTIFICATION</scope>
</reference>
<protein>
    <submittedName>
        <fullName evidence="1">Uncharacterized protein</fullName>
    </submittedName>
</protein>